<proteinExistence type="predicted"/>
<reference evidence="1 2" key="1">
    <citation type="submission" date="2016-11" db="EMBL/GenBank/DDBJ databases">
        <authorList>
            <person name="Jaros S."/>
            <person name="Januszkiewicz K."/>
            <person name="Wedrychowicz H."/>
        </authorList>
    </citation>
    <scope>NUCLEOTIDE SEQUENCE [LARGE SCALE GENOMIC DNA]</scope>
    <source>
        <strain evidence="1 2">DSM 784</strain>
    </source>
</reference>
<gene>
    <name evidence="1" type="ORF">SAMN05661012_04160</name>
</gene>
<sequence>MFLKIHISNDGMDALLVELLKNPVPSTGPVRENIKKRYAFLMNEGVVK</sequence>
<organism evidence="1 2">
    <name type="scientific">Chitinophaga sancti</name>
    <dbReference type="NCBI Taxonomy" id="1004"/>
    <lineage>
        <taxon>Bacteria</taxon>
        <taxon>Pseudomonadati</taxon>
        <taxon>Bacteroidota</taxon>
        <taxon>Chitinophagia</taxon>
        <taxon>Chitinophagales</taxon>
        <taxon>Chitinophagaceae</taxon>
        <taxon>Chitinophaga</taxon>
    </lineage>
</organism>
<dbReference type="EMBL" id="FPIZ01000013">
    <property type="protein sequence ID" value="SFW74428.1"/>
    <property type="molecule type" value="Genomic_DNA"/>
</dbReference>
<evidence type="ECO:0000313" key="1">
    <source>
        <dbReference type="EMBL" id="SFW74428.1"/>
    </source>
</evidence>
<name>A0A1K1RRM2_9BACT</name>
<accession>A0A1K1RRM2</accession>
<dbReference type="Proteomes" id="UP000183788">
    <property type="component" value="Unassembled WGS sequence"/>
</dbReference>
<evidence type="ECO:0000313" key="2">
    <source>
        <dbReference type="Proteomes" id="UP000183788"/>
    </source>
</evidence>
<protein>
    <submittedName>
        <fullName evidence="1">Uncharacterized protein</fullName>
    </submittedName>
</protein>
<dbReference type="STRING" id="1004.SAMN05661012_04160"/>
<dbReference type="AlphaFoldDB" id="A0A1K1RRM2"/>